<dbReference type="EMBL" id="BART01029787">
    <property type="protein sequence ID" value="GAH10754.1"/>
    <property type="molecule type" value="Genomic_DNA"/>
</dbReference>
<reference evidence="1" key="1">
    <citation type="journal article" date="2014" name="Front. Microbiol.">
        <title>High frequency of phylogenetically diverse reductive dehalogenase-homologous genes in deep subseafloor sedimentary metagenomes.</title>
        <authorList>
            <person name="Kawai M."/>
            <person name="Futagami T."/>
            <person name="Toyoda A."/>
            <person name="Takaki Y."/>
            <person name="Nishi S."/>
            <person name="Hori S."/>
            <person name="Arai W."/>
            <person name="Tsubouchi T."/>
            <person name="Morono Y."/>
            <person name="Uchiyama I."/>
            <person name="Ito T."/>
            <person name="Fujiyama A."/>
            <person name="Inagaki F."/>
            <person name="Takami H."/>
        </authorList>
    </citation>
    <scope>NUCLEOTIDE SEQUENCE</scope>
    <source>
        <strain evidence="1">Expedition CK06-06</strain>
    </source>
</reference>
<evidence type="ECO:0000313" key="1">
    <source>
        <dbReference type="EMBL" id="GAH10754.1"/>
    </source>
</evidence>
<name>X1E0Q0_9ZZZZ</name>
<dbReference type="AlphaFoldDB" id="X1E0Q0"/>
<organism evidence="1">
    <name type="scientific">marine sediment metagenome</name>
    <dbReference type="NCBI Taxonomy" id="412755"/>
    <lineage>
        <taxon>unclassified sequences</taxon>
        <taxon>metagenomes</taxon>
        <taxon>ecological metagenomes</taxon>
    </lineage>
</organism>
<gene>
    <name evidence="1" type="ORF">S01H4_52183</name>
</gene>
<accession>X1E0Q0</accession>
<comment type="caution">
    <text evidence="1">The sequence shown here is derived from an EMBL/GenBank/DDBJ whole genome shotgun (WGS) entry which is preliminary data.</text>
</comment>
<feature type="non-terminal residue" evidence="1">
    <location>
        <position position="54"/>
    </location>
</feature>
<sequence>MASQHSCAYYSGQAFIELENVQRHAEKNNSESVDNHLTLLEKEFDKVGMFCGIG</sequence>
<protein>
    <submittedName>
        <fullName evidence="1">Uncharacterized protein</fullName>
    </submittedName>
</protein>
<proteinExistence type="predicted"/>